<dbReference type="RefSeq" id="WP_065256272.1">
    <property type="nucleotide sequence ID" value="NZ_JARDJM010000020.1"/>
</dbReference>
<evidence type="ECO:0000256" key="1">
    <source>
        <dbReference type="SAM" id="SignalP"/>
    </source>
</evidence>
<protein>
    <submittedName>
        <fullName evidence="2">Uncharacterized protein</fullName>
    </submittedName>
</protein>
<keyword evidence="1" id="KW-0732">Signal</keyword>
<reference evidence="2 3" key="1">
    <citation type="submission" date="2016-06" db="EMBL/GenBank/DDBJ databases">
        <title>Draft genome of Moraxella lacunata CCUG 57757A.</title>
        <authorList>
            <person name="Salva-Serra F."/>
            <person name="Engstrom-Jakobsson H."/>
            <person name="Thorell K."/>
            <person name="Gonzales-Siles L."/>
            <person name="Karlsson R."/>
            <person name="Boulund F."/>
            <person name="Engstrand L."/>
            <person name="Kristiansson E."/>
            <person name="Moore E."/>
        </authorList>
    </citation>
    <scope>NUCLEOTIDE SEQUENCE [LARGE SCALE GENOMIC DNA]</scope>
    <source>
        <strain evidence="2 3">CCUG 57757A</strain>
    </source>
</reference>
<sequence length="223" mass="25777">MKKPLILLALLFTATRIQAAPKNEIPAVFQGKWVEAGESCEEYQNGETTRWWSIKQDKISQYRASCTLDKVFTATPQQLRAKWRCEEVDDNDDDKIIQSTPTDTFTLNGKQLTAFKQKYRFCGKHQSKDVFVCRSDKINIAVSNHDNDYHYTAWSKSRATPDLFLQNGDVRIDGTGRYLHSVYTFTRPNGWQYEVRDVAESEYIKGRVTVTWHGKTVSEMVCK</sequence>
<comment type="caution">
    <text evidence="2">The sequence shown here is derived from an EMBL/GenBank/DDBJ whole genome shotgun (WGS) entry which is preliminary data.</text>
</comment>
<dbReference type="OrthoDB" id="7433394at2"/>
<evidence type="ECO:0000313" key="2">
    <source>
        <dbReference type="EMBL" id="OBX64878.1"/>
    </source>
</evidence>
<dbReference type="EMBL" id="LZMS01000038">
    <property type="protein sequence ID" value="OBX64878.1"/>
    <property type="molecule type" value="Genomic_DNA"/>
</dbReference>
<dbReference type="Proteomes" id="UP000092607">
    <property type="component" value="Unassembled WGS sequence"/>
</dbReference>
<gene>
    <name evidence="2" type="ORF">A9309_03920</name>
</gene>
<evidence type="ECO:0000313" key="3">
    <source>
        <dbReference type="Proteomes" id="UP000092607"/>
    </source>
</evidence>
<accession>A0A1B8Q548</accession>
<proteinExistence type="predicted"/>
<name>A0A1B8Q548_MORLA</name>
<dbReference type="AlphaFoldDB" id="A0A1B8Q548"/>
<feature type="signal peptide" evidence="1">
    <location>
        <begin position="1"/>
        <end position="19"/>
    </location>
</feature>
<feature type="chain" id="PRO_5008612105" evidence="1">
    <location>
        <begin position="20"/>
        <end position="223"/>
    </location>
</feature>
<organism evidence="2 3">
    <name type="scientific">Moraxella lacunata</name>
    <dbReference type="NCBI Taxonomy" id="477"/>
    <lineage>
        <taxon>Bacteria</taxon>
        <taxon>Pseudomonadati</taxon>
        <taxon>Pseudomonadota</taxon>
        <taxon>Gammaproteobacteria</taxon>
        <taxon>Moraxellales</taxon>
        <taxon>Moraxellaceae</taxon>
        <taxon>Moraxella</taxon>
    </lineage>
</organism>